<dbReference type="AlphaFoldDB" id="A0A914QY30"/>
<evidence type="ECO:0000313" key="2">
    <source>
        <dbReference type="Proteomes" id="UP000887578"/>
    </source>
</evidence>
<feature type="domain" description="Adt-1/2-like" evidence="1">
    <location>
        <begin position="9"/>
        <end position="83"/>
    </location>
</feature>
<dbReference type="Proteomes" id="UP000887578">
    <property type="component" value="Unplaced"/>
</dbReference>
<dbReference type="Gene3D" id="2.20.100.10">
    <property type="entry name" value="Thrombospondin type-1 (TSP1) repeat"/>
    <property type="match status" value="1"/>
</dbReference>
<dbReference type="Gene3D" id="3.40.1620.60">
    <property type="match status" value="1"/>
</dbReference>
<proteinExistence type="predicted"/>
<keyword evidence="2" id="KW-1185">Reference proteome</keyword>
<organism evidence="2 3">
    <name type="scientific">Panagrolaimus davidi</name>
    <dbReference type="NCBI Taxonomy" id="227884"/>
    <lineage>
        <taxon>Eukaryota</taxon>
        <taxon>Metazoa</taxon>
        <taxon>Ecdysozoa</taxon>
        <taxon>Nematoda</taxon>
        <taxon>Chromadorea</taxon>
        <taxon>Rhabditida</taxon>
        <taxon>Tylenchina</taxon>
        <taxon>Panagrolaimomorpha</taxon>
        <taxon>Panagrolaimoidea</taxon>
        <taxon>Panagrolaimidae</taxon>
        <taxon>Panagrolaimus</taxon>
    </lineage>
</organism>
<dbReference type="WBParaSite" id="PDA_v2.g6806.t1">
    <property type="protein sequence ID" value="PDA_v2.g6806.t1"/>
    <property type="gene ID" value="PDA_v2.g6806"/>
</dbReference>
<dbReference type="Pfam" id="PF25379">
    <property type="entry name" value="Adt-1"/>
    <property type="match status" value="1"/>
</dbReference>
<evidence type="ECO:0000259" key="1">
    <source>
        <dbReference type="Pfam" id="PF25379"/>
    </source>
</evidence>
<sequence>MTCHGQTVDNYATSKCTSLKSDPNLFYIGLTGKGLQFAQAPCKVWCLVGSNKDVRTMADFPDGTPCGKSKYCLRGECMALTCSKQTIVATPNDCPSPTVPRKDPISKREIGVPPNGIFDNWNPWSPCIVADCNSIGIKERNRTCHFKDGESGASETEKEPICLGAKRQRSECKIEC</sequence>
<accession>A0A914QY30</accession>
<reference evidence="3" key="1">
    <citation type="submission" date="2022-11" db="UniProtKB">
        <authorList>
            <consortium name="WormBaseParasite"/>
        </authorList>
    </citation>
    <scope>IDENTIFICATION</scope>
</reference>
<evidence type="ECO:0000313" key="3">
    <source>
        <dbReference type="WBParaSite" id="PDA_v2.g6806.t1"/>
    </source>
</evidence>
<dbReference type="SUPFAM" id="SSF82895">
    <property type="entry name" value="TSP-1 type 1 repeat"/>
    <property type="match status" value="1"/>
</dbReference>
<dbReference type="InterPro" id="IPR057401">
    <property type="entry name" value="Adt-1/2-like_dom"/>
</dbReference>
<dbReference type="InterPro" id="IPR036383">
    <property type="entry name" value="TSP1_rpt_sf"/>
</dbReference>
<name>A0A914QY30_9BILA</name>
<protein>
    <recommendedName>
        <fullName evidence="1">Adt-1/2-like domain-containing protein</fullName>
    </recommendedName>
</protein>